<evidence type="ECO:0000313" key="4">
    <source>
        <dbReference type="Proteomes" id="UP000272464"/>
    </source>
</evidence>
<feature type="domain" description="SLH" evidence="2">
    <location>
        <begin position="184"/>
        <end position="247"/>
    </location>
</feature>
<keyword evidence="4" id="KW-1185">Reference proteome</keyword>
<proteinExistence type="predicted"/>
<dbReference type="EMBL" id="RZNX01000001">
    <property type="protein sequence ID" value="RUT36025.1"/>
    <property type="molecule type" value="Genomic_DNA"/>
</dbReference>
<gene>
    <name evidence="3" type="ORF">EJP77_03235</name>
</gene>
<dbReference type="AlphaFoldDB" id="A0A3S1D9V2"/>
<dbReference type="Pfam" id="PF00395">
    <property type="entry name" value="SLH"/>
    <property type="match status" value="2"/>
</dbReference>
<sequence length="910" mass="98520">MSYNKSRKRHSHKAVSTMLVTAMCLSGGAAAFADTTTTAATTTTSAQSTVTASIFSDVASGYWAEKHIYKLASEGIILGDKGKFRPGDSITQEEAITLALRFMNLDSKLPASPVVPDKLKTGNYFKPYVALALQQKLIDQTEEAAATGAKETWGSKKASREWIAKIIVRALGKEADAKVAAAKATTFADNAKISAGARGFVSVAVDLGLTKGVDGNKFDPLGLVTRAQIATFFSRGQSYLNPAYSSVYEGVISELTDSKLTLYMNGKTRSFVLDNRSVFFTSNSETRISKSDLKPYTKVVAIDKVGSAAYVEVTDTKQQVDSIEGTFAKISGDNTIWLSTATGYTPYGYDAGTQFIDQNGKSITAASLTADSTIEIQRETYSPDKKTVMVKVKSGLVNKSGTGTIQSVDLNAKTVTVKDASGSVEQYKVDDYTLVRYQSQIISLAELKPNSVVKYTIKNNVFTNLEVTQSVERTVKGMLVDVNGTSKLVTYKSSGGSLEAKFLGDKPTILVDGIADAGLSDLIADPSAGDQVEITLDAQEKVTRIQVLGRQSEQLTDLNVVSYDSKYKALTVVNAQNKLEVYKLDDKTKLDYNTTQPTLAGVEPLLTKDRRISLIHIGDRVLALQVIYKYEGNFVSANTLAKTVTIQLSSGKLLTLPYTGYTPSIEIYGLANPAVSDIKTGASVTLILTAAQDAVQTLSVKSPMQFEVVSVDPYNNRLRVKAKGVTDEFYVDKAVLLGDNGQSIKLTDLSAGQFINVVFSGRTAVSVQAVKLDLGKVLISDGQSVSVKNFTGVTTSYSVSAGVKVVRNGVVSTNPGSLTTADHVEVRKDENGQLVFTVLNSIVRPFNYYDSTAKEIYVKHDFNDNNYRYGVTLETYVHQGDITLTVQSLKENDNIVLYFNNDKLVEIEKQ</sequence>
<feature type="chain" id="PRO_5018743490" evidence="1">
    <location>
        <begin position="34"/>
        <end position="910"/>
    </location>
</feature>
<comment type="caution">
    <text evidence="3">The sequence shown here is derived from an EMBL/GenBank/DDBJ whole genome shotgun (WGS) entry which is preliminary data.</text>
</comment>
<dbReference type="OrthoDB" id="2611444at2"/>
<keyword evidence="1" id="KW-0732">Signal</keyword>
<protein>
    <submittedName>
        <fullName evidence="3">S-layer homology domain-containing protein</fullName>
    </submittedName>
</protein>
<feature type="signal peptide" evidence="1">
    <location>
        <begin position="1"/>
        <end position="33"/>
    </location>
</feature>
<feature type="domain" description="SLH" evidence="2">
    <location>
        <begin position="51"/>
        <end position="113"/>
    </location>
</feature>
<dbReference type="PROSITE" id="PS51272">
    <property type="entry name" value="SLH"/>
    <property type="match status" value="2"/>
</dbReference>
<name>A0A3S1D9V2_9BACL</name>
<reference evidence="3 4" key="1">
    <citation type="submission" date="2018-12" db="EMBL/GenBank/DDBJ databases">
        <authorList>
            <person name="Sun L."/>
            <person name="Chen Z."/>
        </authorList>
    </citation>
    <scope>NUCLEOTIDE SEQUENCE [LARGE SCALE GENOMIC DNA]</scope>
    <source>
        <strain evidence="3 4">3-5-3</strain>
    </source>
</reference>
<dbReference type="InterPro" id="IPR001119">
    <property type="entry name" value="SLH_dom"/>
</dbReference>
<dbReference type="RefSeq" id="WP_127197721.1">
    <property type="nucleotide sequence ID" value="NZ_RZNX01000001.1"/>
</dbReference>
<organism evidence="3 4">
    <name type="scientific">Paenibacillus zeisoli</name>
    <dbReference type="NCBI Taxonomy" id="2496267"/>
    <lineage>
        <taxon>Bacteria</taxon>
        <taxon>Bacillati</taxon>
        <taxon>Bacillota</taxon>
        <taxon>Bacilli</taxon>
        <taxon>Bacillales</taxon>
        <taxon>Paenibacillaceae</taxon>
        <taxon>Paenibacillus</taxon>
    </lineage>
</organism>
<evidence type="ECO:0000313" key="3">
    <source>
        <dbReference type="EMBL" id="RUT36025.1"/>
    </source>
</evidence>
<evidence type="ECO:0000259" key="2">
    <source>
        <dbReference type="PROSITE" id="PS51272"/>
    </source>
</evidence>
<accession>A0A3S1D9V2</accession>
<evidence type="ECO:0000256" key="1">
    <source>
        <dbReference type="SAM" id="SignalP"/>
    </source>
</evidence>
<dbReference type="Proteomes" id="UP000272464">
    <property type="component" value="Unassembled WGS sequence"/>
</dbReference>